<dbReference type="InterPro" id="IPR036397">
    <property type="entry name" value="RNaseH_sf"/>
</dbReference>
<evidence type="ECO:0000313" key="2">
    <source>
        <dbReference type="EMBL" id="KAJ4428101.1"/>
    </source>
</evidence>
<gene>
    <name evidence="2" type="ORF">ANN_24115</name>
</gene>
<evidence type="ECO:0000256" key="1">
    <source>
        <dbReference type="SAM" id="MobiDB-lite"/>
    </source>
</evidence>
<name>A0ABQ8S2G5_PERAM</name>
<feature type="region of interest" description="Disordered" evidence="1">
    <location>
        <begin position="219"/>
        <end position="264"/>
    </location>
</feature>
<evidence type="ECO:0000313" key="3">
    <source>
        <dbReference type="Proteomes" id="UP001148838"/>
    </source>
</evidence>
<dbReference type="Proteomes" id="UP001148838">
    <property type="component" value="Unassembled WGS sequence"/>
</dbReference>
<dbReference type="PANTHER" id="PTHR47326:SF1">
    <property type="entry name" value="HTH PSQ-TYPE DOMAIN-CONTAINING PROTEIN"/>
    <property type="match status" value="1"/>
</dbReference>
<reference evidence="2 3" key="1">
    <citation type="journal article" date="2022" name="Allergy">
        <title>Genome assembly and annotation of Periplaneta americana reveal a comprehensive cockroach allergen profile.</title>
        <authorList>
            <person name="Wang L."/>
            <person name="Xiong Q."/>
            <person name="Saelim N."/>
            <person name="Wang L."/>
            <person name="Nong W."/>
            <person name="Wan A.T."/>
            <person name="Shi M."/>
            <person name="Liu X."/>
            <person name="Cao Q."/>
            <person name="Hui J.H.L."/>
            <person name="Sookrung N."/>
            <person name="Leung T.F."/>
            <person name="Tungtrongchitr A."/>
            <person name="Tsui S.K.W."/>
        </authorList>
    </citation>
    <scope>NUCLEOTIDE SEQUENCE [LARGE SCALE GENOMIC DNA]</scope>
    <source>
        <strain evidence="2">PWHHKU_190912</strain>
    </source>
</reference>
<dbReference type="PANTHER" id="PTHR47326">
    <property type="entry name" value="TRANSPOSABLE ELEMENT TC3 TRANSPOSASE-LIKE PROTEIN"/>
    <property type="match status" value="1"/>
</dbReference>
<comment type="caution">
    <text evidence="2">The sequence shown here is derived from an EMBL/GenBank/DDBJ whole genome shotgun (WGS) entry which is preliminary data.</text>
</comment>
<keyword evidence="3" id="KW-1185">Reference proteome</keyword>
<sequence length="319" mass="36230">MLCPSQTSGFNVPNYVRRRHVQPIQINWSRNGPSRSSRDAVDDIWIPLITARVQTVAQVHGAPPDFSNNVRRYLNDTIPGRWIGRGGGEDQLHRKWPTRSSDLTPCDFYLWGYVKDRVFIPPMPDIGLNTAINCANTAVHDKKQRQCGRDWNVYQDCSKFKLSSFKERWNLSANSNEFRNPHTDVRGSVEVMTQQGEDKCNVIMQRKRIPSLHTTAVSLVHSRRNADNNGTRITGARKKASGDKKRNQESGSDREESSEKIKGASARTWDFGSFPIQRPQLVSQTGVASICHRLDSCILFPTSFSGTYDTVNYISQFRL</sequence>
<organism evidence="2 3">
    <name type="scientific">Periplaneta americana</name>
    <name type="common">American cockroach</name>
    <name type="synonym">Blatta americana</name>
    <dbReference type="NCBI Taxonomy" id="6978"/>
    <lineage>
        <taxon>Eukaryota</taxon>
        <taxon>Metazoa</taxon>
        <taxon>Ecdysozoa</taxon>
        <taxon>Arthropoda</taxon>
        <taxon>Hexapoda</taxon>
        <taxon>Insecta</taxon>
        <taxon>Pterygota</taxon>
        <taxon>Neoptera</taxon>
        <taxon>Polyneoptera</taxon>
        <taxon>Dictyoptera</taxon>
        <taxon>Blattodea</taxon>
        <taxon>Blattoidea</taxon>
        <taxon>Blattidae</taxon>
        <taxon>Blattinae</taxon>
        <taxon>Periplaneta</taxon>
    </lineage>
</organism>
<accession>A0ABQ8S2G5</accession>
<dbReference type="EMBL" id="JAJSOF020000037">
    <property type="protein sequence ID" value="KAJ4428101.1"/>
    <property type="molecule type" value="Genomic_DNA"/>
</dbReference>
<proteinExistence type="predicted"/>
<feature type="compositionally biased region" description="Basic and acidic residues" evidence="1">
    <location>
        <begin position="240"/>
        <end position="262"/>
    </location>
</feature>
<protein>
    <submittedName>
        <fullName evidence="2">Uncharacterized protein</fullName>
    </submittedName>
</protein>
<dbReference type="Gene3D" id="3.30.420.10">
    <property type="entry name" value="Ribonuclease H-like superfamily/Ribonuclease H"/>
    <property type="match status" value="1"/>
</dbReference>